<sequence>MRDIALHGPDFCNNIQDIDINITKAFEVPHNQAMHHKFSWPQKYRWFLELLSLDSRRFLGEYVNARNIEELVRTSSPRFPALRNAKIRFHGCDPNPRYTYPDLSDVEGADFYLVPFESSPKLQQVHFAAHIYRGIIADCGSVAQDGSGDLITPRKFSDTTSFHVMAFYWLRMEDVDDFAETFPKLRELKIPIYNTCISSHVAESGVYTSIIKFKYLEKLTMPWPKVFGNSTEWTVHPRRLREQVLGWRNCGLYNLEEVTYIGIWRQPPDDLNVPELEEGATVRAVLKYPFPELGMDEIKKMTLDDDIL</sequence>
<proteinExistence type="predicted"/>
<reference evidence="1 2" key="1">
    <citation type="submission" date="2019-10" db="EMBL/GenBank/DDBJ databases">
        <authorList>
            <person name="Palmer J.M."/>
        </authorList>
    </citation>
    <scope>NUCLEOTIDE SEQUENCE [LARGE SCALE GENOMIC DNA]</scope>
    <source>
        <strain evidence="1 2">TWF730</strain>
    </source>
</reference>
<dbReference type="EMBL" id="JAVHNS010000005">
    <property type="protein sequence ID" value="KAK6354266.1"/>
    <property type="molecule type" value="Genomic_DNA"/>
</dbReference>
<dbReference type="AlphaFoldDB" id="A0AAV9V321"/>
<organism evidence="1 2">
    <name type="scientific">Orbilia blumenaviensis</name>
    <dbReference type="NCBI Taxonomy" id="1796055"/>
    <lineage>
        <taxon>Eukaryota</taxon>
        <taxon>Fungi</taxon>
        <taxon>Dikarya</taxon>
        <taxon>Ascomycota</taxon>
        <taxon>Pezizomycotina</taxon>
        <taxon>Orbiliomycetes</taxon>
        <taxon>Orbiliales</taxon>
        <taxon>Orbiliaceae</taxon>
        <taxon>Orbilia</taxon>
    </lineage>
</organism>
<evidence type="ECO:0000313" key="1">
    <source>
        <dbReference type="EMBL" id="KAK6354266.1"/>
    </source>
</evidence>
<accession>A0AAV9V321</accession>
<comment type="caution">
    <text evidence="1">The sequence shown here is derived from an EMBL/GenBank/DDBJ whole genome shotgun (WGS) entry which is preliminary data.</text>
</comment>
<name>A0AAV9V321_9PEZI</name>
<protein>
    <submittedName>
        <fullName evidence="1">Uncharacterized protein</fullName>
    </submittedName>
</protein>
<evidence type="ECO:0000313" key="2">
    <source>
        <dbReference type="Proteomes" id="UP001373714"/>
    </source>
</evidence>
<dbReference type="Proteomes" id="UP001373714">
    <property type="component" value="Unassembled WGS sequence"/>
</dbReference>
<keyword evidence="2" id="KW-1185">Reference proteome</keyword>
<gene>
    <name evidence="1" type="ORF">TWF730_008679</name>
</gene>